<sequence>MDGSPNSTGLSAFKAVQTIDNFLCELIPCDRKAISDFKAWRFISANLGIAEINNRDPGLPAAQSMLQIELQNRLALPIAIPGLELILTDADEKTIVRILLSPEEWLPKTWQSTHPDFLLTGASAGEVFNLSIPLQVPSNAAGYRLRVAYPTQSPTNP</sequence>
<dbReference type="AlphaFoldDB" id="A0AAU8A5D9"/>
<reference evidence="1" key="1">
    <citation type="submission" date="2022-06" db="EMBL/GenBank/DDBJ databases">
        <title>New Polynucleobacter species.</title>
        <authorList>
            <person name="Hahn M.W."/>
        </authorList>
    </citation>
    <scope>NUCLEOTIDE SEQUENCE</scope>
    <source>
        <strain evidence="1">UK-FUSCHL-C3</strain>
    </source>
</reference>
<name>A0AAU8A5D9_9BURK</name>
<proteinExistence type="predicted"/>
<dbReference type="InterPro" id="IPR021834">
    <property type="entry name" value="DUF3426"/>
</dbReference>
<accession>A0AAU8A5D9</accession>
<evidence type="ECO:0000313" key="1">
    <source>
        <dbReference type="EMBL" id="XCC58603.1"/>
    </source>
</evidence>
<gene>
    <name evidence="1" type="ORF">NKE59_01050</name>
</gene>
<dbReference type="EMBL" id="CP099959">
    <property type="protein sequence ID" value="XCC58603.1"/>
    <property type="molecule type" value="Genomic_DNA"/>
</dbReference>
<organism evidence="1">
    <name type="scientific">Polynucleobacter sp. UK-FUSCHL-C3</name>
    <dbReference type="NCBI Taxonomy" id="2955208"/>
    <lineage>
        <taxon>Bacteria</taxon>
        <taxon>Pseudomonadati</taxon>
        <taxon>Pseudomonadota</taxon>
        <taxon>Betaproteobacteria</taxon>
        <taxon>Burkholderiales</taxon>
        <taxon>Burkholderiaceae</taxon>
        <taxon>Polynucleobacter</taxon>
    </lineage>
</organism>
<protein>
    <submittedName>
        <fullName evidence="1">DUF3426 domain-containing protein</fullName>
    </submittedName>
</protein>
<dbReference type="Pfam" id="PF11906">
    <property type="entry name" value="DUF3426"/>
    <property type="match status" value="1"/>
</dbReference>